<dbReference type="RefSeq" id="WP_129334613.1">
    <property type="nucleotide sequence ID" value="NZ_SDVB01000420.1"/>
</dbReference>
<evidence type="ECO:0000313" key="1">
    <source>
        <dbReference type="EMBL" id="RYB96002.1"/>
    </source>
</evidence>
<dbReference type="EMBL" id="SDVB01000420">
    <property type="protein sequence ID" value="RYB96002.1"/>
    <property type="molecule type" value="Genomic_DNA"/>
</dbReference>
<sequence>MTKCRCHCGTSLRRQRVLDSNADMGGGLEINGIDFVEVLDSDAPAGMAQKLLDVAFLKPDGVAALNEDNFAITGGTRIKGIKVVSLALQPDGLTQRLVLDQAGDFSPYVLSLRQGPLNAAPPANMDRQLASVSFSFKVECPSDFDCVDPEMPAPVRPQGPPTDYLTRDFSGFRTMMLDRMSATMADWTERNPADLGVTLVEVLADAADKASWFQDAIGTEAFFERTRFRQSLVRHARLLGYRPGEGCNARTAVAVTADVDRDGAPDVIARRTRFLTRPESRGQEWSTVLTPDAELFEDMVRRGSVVFEALEPLKSLRVARNGAGFHDWGDEGCCLTKGATSAFLTRAPGDLDLAAGDLLILEERIPFGGSAEDPPDPTHRQVVRLSQDPTPASDPIFGIALTEVRWFAEDALRFALPIGTLNGAPMSVARGNVLLVDEGRTVDHGDPAPEDEILLETLSEGGLLPDDGPGQVLRYRLAAEEVVRAPPFDPEGARSASAVASLSPVAEPVAQVALVGDGEIWTTVPDLLASERFAPHVTVESGTARGSAYVRFGDGVLGRHPTDGATFVARIRHGGGLRGNIGAGAIAHVVTGDGSGILALDNPVPATGGAVPELRTAVHVAAPQAFRISRRAVTAADYAEVAARHPSVARAFGRRRWTGSWHTVTLALDLVGGGEVDAAVEAELRAFIEDHRLAGHDLEFVSPVFVPLDIILFVCAAPDAYASDINRDLLALFSDRDLPDGTRGLFHPDVLEFGADVALSPMIARAMRVDGVSWIGTRDENNVPVGRFARMDQPGVDYADEAILPIASAEIARLDNDPSRPENGRVRFIVEGGR</sequence>
<protein>
    <submittedName>
        <fullName evidence="1">Putative baseplate assembly protein</fullName>
    </submittedName>
</protein>
<evidence type="ECO:0000313" key="2">
    <source>
        <dbReference type="Proteomes" id="UP000291088"/>
    </source>
</evidence>
<proteinExistence type="predicted"/>
<gene>
    <name evidence="1" type="ORF">EUU22_24680</name>
</gene>
<keyword evidence="2" id="KW-1185">Reference proteome</keyword>
<reference evidence="1 2" key="1">
    <citation type="submission" date="2019-01" db="EMBL/GenBank/DDBJ databases">
        <authorList>
            <person name="Deng T."/>
        </authorList>
    </citation>
    <scope>NUCLEOTIDE SEQUENCE [LARGE SCALE GENOMIC DNA]</scope>
    <source>
        <strain evidence="1 2">F8825</strain>
    </source>
</reference>
<organism evidence="1 2">
    <name type="scientific">Ciceribacter ferrooxidans</name>
    <dbReference type="NCBI Taxonomy" id="2509717"/>
    <lineage>
        <taxon>Bacteria</taxon>
        <taxon>Pseudomonadati</taxon>
        <taxon>Pseudomonadota</taxon>
        <taxon>Alphaproteobacteria</taxon>
        <taxon>Hyphomicrobiales</taxon>
        <taxon>Rhizobiaceae</taxon>
        <taxon>Ciceribacter</taxon>
    </lineage>
</organism>
<name>A0A4V1RLJ5_9HYPH</name>
<dbReference type="AlphaFoldDB" id="A0A4V1RLJ5"/>
<comment type="caution">
    <text evidence="1">The sequence shown here is derived from an EMBL/GenBank/DDBJ whole genome shotgun (WGS) entry which is preliminary data.</text>
</comment>
<dbReference type="Proteomes" id="UP000291088">
    <property type="component" value="Unassembled WGS sequence"/>
</dbReference>
<accession>A0A4V1RLJ5</accession>
<dbReference type="OrthoDB" id="9796131at2"/>